<keyword evidence="2" id="KW-0812">Transmembrane</keyword>
<feature type="compositionally biased region" description="Polar residues" evidence="1">
    <location>
        <begin position="62"/>
        <end position="75"/>
    </location>
</feature>
<evidence type="ECO:0000256" key="2">
    <source>
        <dbReference type="SAM" id="Phobius"/>
    </source>
</evidence>
<sequence length="75" mass="8212">MIKGGGIIIGVCVGVVAFVAGWACFWGWLRSAEEEVEVQAVLGALELDGMQEHYQQRRQSMHRQPQQSVSGPAVE</sequence>
<name>A0A1J9S305_9PEZI</name>
<dbReference type="AlphaFoldDB" id="A0A1J9S305"/>
<keyword evidence="4" id="KW-1185">Reference proteome</keyword>
<evidence type="ECO:0000313" key="3">
    <source>
        <dbReference type="EMBL" id="OJD34013.1"/>
    </source>
</evidence>
<proteinExistence type="predicted"/>
<accession>A0A1J9S305</accession>
<dbReference type="GeneID" id="31013715"/>
<organism evidence="3 4">
    <name type="scientific">Diplodia corticola</name>
    <dbReference type="NCBI Taxonomy" id="236234"/>
    <lineage>
        <taxon>Eukaryota</taxon>
        <taxon>Fungi</taxon>
        <taxon>Dikarya</taxon>
        <taxon>Ascomycota</taxon>
        <taxon>Pezizomycotina</taxon>
        <taxon>Dothideomycetes</taxon>
        <taxon>Dothideomycetes incertae sedis</taxon>
        <taxon>Botryosphaeriales</taxon>
        <taxon>Botryosphaeriaceae</taxon>
        <taxon>Diplodia</taxon>
    </lineage>
</organism>
<keyword evidence="2" id="KW-0472">Membrane</keyword>
<dbReference type="EMBL" id="MNUE01000026">
    <property type="protein sequence ID" value="OJD34013.1"/>
    <property type="molecule type" value="Genomic_DNA"/>
</dbReference>
<protein>
    <submittedName>
        <fullName evidence="3">Uncharacterized protein</fullName>
    </submittedName>
</protein>
<dbReference type="RefSeq" id="XP_020130273.1">
    <property type="nucleotide sequence ID" value="XM_020273454.1"/>
</dbReference>
<comment type="caution">
    <text evidence="3">The sequence shown here is derived from an EMBL/GenBank/DDBJ whole genome shotgun (WGS) entry which is preliminary data.</text>
</comment>
<gene>
    <name evidence="3" type="ORF">BKCO1_2600054</name>
</gene>
<feature type="transmembrane region" description="Helical" evidence="2">
    <location>
        <begin position="7"/>
        <end position="29"/>
    </location>
</feature>
<reference evidence="3 4" key="1">
    <citation type="submission" date="2016-10" db="EMBL/GenBank/DDBJ databases">
        <title>Proteomics and genomics reveal pathogen-plant mechanisms compatible with a hemibiotrophic lifestyle of Diplodia corticola.</title>
        <authorList>
            <person name="Fernandes I."/>
            <person name="De Jonge R."/>
            <person name="Van De Peer Y."/>
            <person name="Devreese B."/>
            <person name="Alves A."/>
            <person name="Esteves A.C."/>
        </authorList>
    </citation>
    <scope>NUCLEOTIDE SEQUENCE [LARGE SCALE GENOMIC DNA]</scope>
    <source>
        <strain evidence="3 4">CBS 112549</strain>
    </source>
</reference>
<keyword evidence="2" id="KW-1133">Transmembrane helix</keyword>
<dbReference type="Proteomes" id="UP000183809">
    <property type="component" value="Unassembled WGS sequence"/>
</dbReference>
<evidence type="ECO:0000313" key="4">
    <source>
        <dbReference type="Proteomes" id="UP000183809"/>
    </source>
</evidence>
<evidence type="ECO:0000256" key="1">
    <source>
        <dbReference type="SAM" id="MobiDB-lite"/>
    </source>
</evidence>
<feature type="region of interest" description="Disordered" evidence="1">
    <location>
        <begin position="54"/>
        <end position="75"/>
    </location>
</feature>